<dbReference type="EMBL" id="AAXU02000001">
    <property type="protein sequence ID" value="EAZ83158.1"/>
    <property type="molecule type" value="Genomic_DNA"/>
</dbReference>
<feature type="domain" description="DUF4097" evidence="1">
    <location>
        <begin position="75"/>
        <end position="226"/>
    </location>
</feature>
<keyword evidence="3" id="KW-1185">Reference proteome</keyword>
<dbReference type="PROSITE" id="PS51257">
    <property type="entry name" value="PROKAR_LIPOPROTEIN"/>
    <property type="match status" value="1"/>
</dbReference>
<proteinExistence type="predicted"/>
<accession>A3HTJ0</accession>
<dbReference type="Proteomes" id="UP000003919">
    <property type="component" value="Chromosome"/>
</dbReference>
<evidence type="ECO:0000259" key="1">
    <source>
        <dbReference type="Pfam" id="PF13349"/>
    </source>
</evidence>
<dbReference type="STRING" id="388413.ALPR1_13095"/>
<protein>
    <submittedName>
        <fullName evidence="2">Lipoprotein</fullName>
    </submittedName>
</protein>
<dbReference type="EMBL" id="CM001023">
    <property type="protein sequence ID" value="EAZ83158.1"/>
    <property type="molecule type" value="Genomic_DNA"/>
</dbReference>
<dbReference type="HOGENOM" id="CLU_076294_0_0_10"/>
<organism evidence="2 3">
    <name type="scientific">Algoriphagus machipongonensis</name>
    <dbReference type="NCBI Taxonomy" id="388413"/>
    <lineage>
        <taxon>Bacteria</taxon>
        <taxon>Pseudomonadati</taxon>
        <taxon>Bacteroidota</taxon>
        <taxon>Cytophagia</taxon>
        <taxon>Cytophagales</taxon>
        <taxon>Cyclobacteriaceae</taxon>
        <taxon>Algoriphagus</taxon>
    </lineage>
</organism>
<name>A3HTJ0_9BACT</name>
<dbReference type="PANTHER" id="PTHR34094">
    <property type="match status" value="1"/>
</dbReference>
<dbReference type="InterPro" id="IPR025164">
    <property type="entry name" value="Toastrack_DUF4097"/>
</dbReference>
<evidence type="ECO:0000313" key="3">
    <source>
        <dbReference type="Proteomes" id="UP000003919"/>
    </source>
</evidence>
<reference evidence="2 3" key="1">
    <citation type="journal article" date="2011" name="J. Bacteriol.">
        <title>Complete genome sequence of Algoriphagus sp. PR1, bacterial prey of a colony-forming choanoflagellate.</title>
        <authorList>
            <person name="Alegado R.A."/>
            <person name="Ferriera S."/>
            <person name="Nusbaum C."/>
            <person name="Young S.K."/>
            <person name="Zeng Q."/>
            <person name="Imamovic A."/>
            <person name="Fairclough S.R."/>
            <person name="King N."/>
        </authorList>
    </citation>
    <scope>NUCLEOTIDE SEQUENCE [LARGE SCALE GENOMIC DNA]</scope>
    <source>
        <strain evidence="2 3">PR1</strain>
    </source>
</reference>
<dbReference type="Pfam" id="PF13349">
    <property type="entry name" value="DUF4097"/>
    <property type="match status" value="1"/>
</dbReference>
<dbReference type="eggNOG" id="COG3595">
    <property type="taxonomic scope" value="Bacteria"/>
</dbReference>
<evidence type="ECO:0000313" key="2">
    <source>
        <dbReference type="EMBL" id="EAZ83158.1"/>
    </source>
</evidence>
<dbReference type="PANTHER" id="PTHR34094:SF1">
    <property type="entry name" value="PROTEIN FAM185A"/>
    <property type="match status" value="1"/>
</dbReference>
<dbReference type="RefSeq" id="WP_008201140.1">
    <property type="nucleotide sequence ID" value="NZ_CM001023.1"/>
</dbReference>
<keyword evidence="2" id="KW-0449">Lipoprotein</keyword>
<sequence length="315" mass="33715">MKFKRNFNNIKINLSIFSLIVLLSSCYQELEVVQTINEEFTGINEVEIESGFLDVVYLGDPEMTTVQMDALLESSKKGRYEIKYREEQGKLIIELDQKKLFGSGRDKGRIYLNGPEEMELDIAIGSGKGTVSNVLADDFRISAGSGNLVAQNIEANSIQLKASSGKIEANYLIGELTVSVNSGNVSLGKVQGNVTMDGSSGNLQVNDVEGLLEATLNSGNINLIGVEQLGFLKVSSGKIKAVNSGLSGSSEFHANSGSINIQTFSDLSEFNYDLTANSGNLKVGNSSSGGKLKIDNGSPYTVSGAVSSGRIEIRN</sequence>
<gene>
    <name evidence="2" type="ORF">ALPR1_13095</name>
</gene>
<comment type="caution">
    <text evidence="2">The sequence shown here is derived from an EMBL/GenBank/DDBJ whole genome shotgun (WGS) entry which is preliminary data.</text>
</comment>
<dbReference type="AlphaFoldDB" id="A3HTJ0"/>
<dbReference type="OrthoDB" id="835341at2"/>